<accession>A0A4Q7MVU1</accession>
<evidence type="ECO:0000256" key="2">
    <source>
        <dbReference type="ARBA" id="ARBA00022729"/>
    </source>
</evidence>
<keyword evidence="2 5" id="KW-0732">Signal</keyword>
<feature type="signal peptide" evidence="5">
    <location>
        <begin position="1"/>
        <end position="21"/>
    </location>
</feature>
<evidence type="ECO:0000256" key="1">
    <source>
        <dbReference type="ARBA" id="ARBA00004370"/>
    </source>
</evidence>
<evidence type="ECO:0000256" key="3">
    <source>
        <dbReference type="ARBA" id="ARBA00022801"/>
    </source>
</evidence>
<dbReference type="RefSeq" id="WP_130542597.1">
    <property type="nucleotide sequence ID" value="NZ_CP042431.1"/>
</dbReference>
<dbReference type="InterPro" id="IPR004843">
    <property type="entry name" value="Calcineurin-like_PHP"/>
</dbReference>
<protein>
    <submittedName>
        <fullName evidence="8">Calcineurin-like phosphoesterase family protein</fullName>
    </submittedName>
</protein>
<dbReference type="Pfam" id="PF00149">
    <property type="entry name" value="Metallophos"/>
    <property type="match status" value="1"/>
</dbReference>
<organism evidence="8 9">
    <name type="scientific">Pseudobacter ginsenosidimutans</name>
    <dbReference type="NCBI Taxonomy" id="661488"/>
    <lineage>
        <taxon>Bacteria</taxon>
        <taxon>Pseudomonadati</taxon>
        <taxon>Bacteroidota</taxon>
        <taxon>Chitinophagia</taxon>
        <taxon>Chitinophagales</taxon>
        <taxon>Chitinophagaceae</taxon>
        <taxon>Pseudobacter</taxon>
    </lineage>
</organism>
<evidence type="ECO:0000259" key="6">
    <source>
        <dbReference type="Pfam" id="PF00149"/>
    </source>
</evidence>
<keyword evidence="3" id="KW-0378">Hydrolase</keyword>
<evidence type="ECO:0000256" key="4">
    <source>
        <dbReference type="ARBA" id="ARBA00023136"/>
    </source>
</evidence>
<dbReference type="GO" id="GO:0016787">
    <property type="term" value="F:hydrolase activity"/>
    <property type="evidence" value="ECO:0007669"/>
    <property type="project" value="UniProtKB-KW"/>
</dbReference>
<dbReference type="InterPro" id="IPR000184">
    <property type="entry name" value="Bac_surfAg_D15"/>
</dbReference>
<dbReference type="InterPro" id="IPR051558">
    <property type="entry name" value="Metallophosphoesterase_PAP"/>
</dbReference>
<keyword evidence="9" id="KW-1185">Reference proteome</keyword>
<dbReference type="PANTHER" id="PTHR10161">
    <property type="entry name" value="TARTRATE-RESISTANT ACID PHOSPHATASE TYPE 5"/>
    <property type="match status" value="1"/>
</dbReference>
<evidence type="ECO:0000256" key="5">
    <source>
        <dbReference type="SAM" id="SignalP"/>
    </source>
</evidence>
<keyword evidence="4" id="KW-0472">Membrane</keyword>
<evidence type="ECO:0000313" key="8">
    <source>
        <dbReference type="EMBL" id="RZS72149.1"/>
    </source>
</evidence>
<comment type="subcellular location">
    <subcellularLocation>
        <location evidence="1">Membrane</location>
    </subcellularLocation>
</comment>
<feature type="domain" description="Bacterial surface antigen (D15)" evidence="7">
    <location>
        <begin position="953"/>
        <end position="1173"/>
    </location>
</feature>
<comment type="caution">
    <text evidence="8">The sequence shown here is derived from an EMBL/GenBank/DDBJ whole genome shotgun (WGS) entry which is preliminary data.</text>
</comment>
<dbReference type="PANTHER" id="PTHR10161:SF14">
    <property type="entry name" value="TARTRATE-RESISTANT ACID PHOSPHATASE TYPE 5"/>
    <property type="match status" value="1"/>
</dbReference>
<dbReference type="OrthoDB" id="333971at2"/>
<proteinExistence type="predicted"/>
<evidence type="ECO:0000259" key="7">
    <source>
        <dbReference type="Pfam" id="PF01103"/>
    </source>
</evidence>
<evidence type="ECO:0000313" key="9">
    <source>
        <dbReference type="Proteomes" id="UP000293874"/>
    </source>
</evidence>
<dbReference type="Gene3D" id="2.40.160.50">
    <property type="entry name" value="membrane protein fhac: a member of the omp85/tpsb transporter family"/>
    <property type="match status" value="1"/>
</dbReference>
<reference evidence="8 9" key="1">
    <citation type="submission" date="2019-02" db="EMBL/GenBank/DDBJ databases">
        <title>Genomic Encyclopedia of Type Strains, Phase IV (KMG-IV): sequencing the most valuable type-strain genomes for metagenomic binning, comparative biology and taxonomic classification.</title>
        <authorList>
            <person name="Goeker M."/>
        </authorList>
    </citation>
    <scope>NUCLEOTIDE SEQUENCE [LARGE SCALE GENOMIC DNA]</scope>
    <source>
        <strain evidence="8 9">DSM 18116</strain>
    </source>
</reference>
<dbReference type="GO" id="GO:0019867">
    <property type="term" value="C:outer membrane"/>
    <property type="evidence" value="ECO:0007669"/>
    <property type="project" value="InterPro"/>
</dbReference>
<dbReference type="EMBL" id="SGXA01000002">
    <property type="protein sequence ID" value="RZS72149.1"/>
    <property type="molecule type" value="Genomic_DNA"/>
</dbReference>
<sequence length="1213" mass="137752">MNRIYTWLVLLLLISTASVSAQDTLAHRIILVGDAGKQINGRHPELELMKSLFKPDARTTLLFLGDNVYQHGLPDSTASNYPEKKKILDDQINSVKGTEAQAWFMPGNHDWNKGKRNGFAQILHQARYVESLQIPNIHFAPPEGCPGPVEVKLTDEITMLIIDSQWWFQQEGRPGETSDCECKTNDELTLAIKDALYRNRNKLVIFAAHHPFRTHGEHGGYFTIKQHIFPLTEVNENLYIPLPVIGSIYPLSRSWFGNIQDMPHPVYKKYIQSLDTLLNKHPYSIRVSGHEHTLQYMTENGQQHIVSGAGSKQSQVKYGKDTRYANEGTGFGVLDISTNGSITLTFYSSLSKEANHVLYQTSLPAFKSPGLEEKAIAIPNLPDSFTTITAPYYKANSFKRWLLGDNYRKEWTTPITVPVFDMGKIRGGLKPTKRGGGMQSRSLRLEDAEGREFVLRSVEKYPDKTLPEEFRQTFVKDAVVDGISASYPFAALSIPPLATAAKVPHANPKLVWLPDDPRLLQFRQDFGNGLYLFEEREPLDLPKTWSTEKVIEKLQEDNDNKTDQKAVLRARLLDLFIMDFDRHEDQWRWGAPETEKGKGKTYFPIPRDRDQAFFTNDGIIPRLISQPWLIPKFQGFRAKARNINTFNFNGRYFDRSFLNDLSESDWAEGVDSFLPLMTDSAIRLALQQQPHEIQNEAVPHIIKTLQERRGFLKEEALKYYRFLSKEVDVAGSDKRELFEITRNEDGSVKVVVRKINKEGEETKKLYSRTFRYGVTKEIRLYGMGGEDKFVLNGDGRKSILVRIIGGAGKDTIDNSATHSSGGKTRVYDLRSEGNVITGEGKQLRKFSSDPTVNEYDRKAFKYNIWAPLVTAAFNPDDGVFLGAGFKYTGNKFRRSPSVIHKLVVSHALATEAFTIRYSSDFRKVIGKTDLFVYANLNAPDYVTNFFGLGNETNYNKDAPGKIDYYRARYNKGDMAVLLKRELSSWLTVAIGPSFQYFRPDEDENQGRFLSNFAENGLDPKTLFTDKSYLGGQFNMNIDTRDNEVMPSRGTFWQSSLKVLRGLNDNSDYLTQLNSDMALYFPLSSTAGTVIATRFGGGVNFGKYEFFQAQYLGNTENLRGFRKFRFAGKSMLYNNTELRIKVTDFRTYLLPGAIGIVAFNDIGRVWVDNDKSNVWHHGYGGGIWLGIVKRIVLTASLTTSKESTLPLLTFGYQF</sequence>
<feature type="chain" id="PRO_5020852167" evidence="5">
    <location>
        <begin position="22"/>
        <end position="1213"/>
    </location>
</feature>
<dbReference type="Pfam" id="PF01103">
    <property type="entry name" value="Omp85"/>
    <property type="match status" value="1"/>
</dbReference>
<dbReference type="Proteomes" id="UP000293874">
    <property type="component" value="Unassembled WGS sequence"/>
</dbReference>
<gene>
    <name evidence="8" type="ORF">EV199_4064</name>
</gene>
<name>A0A4Q7MVU1_9BACT</name>
<dbReference type="Gene3D" id="3.60.21.10">
    <property type="match status" value="2"/>
</dbReference>
<dbReference type="AlphaFoldDB" id="A0A4Q7MVU1"/>
<feature type="domain" description="Calcineurin-like phosphoesterase" evidence="6">
    <location>
        <begin position="28"/>
        <end position="225"/>
    </location>
</feature>
<dbReference type="SUPFAM" id="SSF56300">
    <property type="entry name" value="Metallo-dependent phosphatases"/>
    <property type="match status" value="1"/>
</dbReference>
<dbReference type="InterPro" id="IPR029052">
    <property type="entry name" value="Metallo-depent_PP-like"/>
</dbReference>